<gene>
    <name evidence="1" type="ORF">KEG57_16970</name>
</gene>
<evidence type="ECO:0000313" key="1">
    <source>
        <dbReference type="EMBL" id="MDC3982214.1"/>
    </source>
</evidence>
<name>A0A9X3X1X2_9BACT</name>
<accession>A0A9X3X1X2</accession>
<dbReference type="EMBL" id="JAGTJJ010000007">
    <property type="protein sequence ID" value="MDC3982214.1"/>
    <property type="molecule type" value="Genomic_DNA"/>
</dbReference>
<protein>
    <submittedName>
        <fullName evidence="1">Uncharacterized protein</fullName>
    </submittedName>
</protein>
<dbReference type="RefSeq" id="WP_272420637.1">
    <property type="nucleotide sequence ID" value="NZ_JAGTJJ010000007.1"/>
</dbReference>
<sequence>MWIDGSGPQTLPSALGGGVEGVDFRKFVLLVAAHMDAIDMTEAFEVANVAPDVWARAQPVWERRLLDALESDEGTTIAEIHDAALGDGLLRWERRLPPLDEEVSAYMALERHLATLADPAAWLAAIGLLPTDLVRLAHLWRRRFAEDEVLRARAAEAALETSPPVARVVRGQARLRRALPLDRETP</sequence>
<dbReference type="Proteomes" id="UP001151081">
    <property type="component" value="Unassembled WGS sequence"/>
</dbReference>
<organism evidence="1 2">
    <name type="scientific">Polyangium jinanense</name>
    <dbReference type="NCBI Taxonomy" id="2829994"/>
    <lineage>
        <taxon>Bacteria</taxon>
        <taxon>Pseudomonadati</taxon>
        <taxon>Myxococcota</taxon>
        <taxon>Polyangia</taxon>
        <taxon>Polyangiales</taxon>
        <taxon>Polyangiaceae</taxon>
        <taxon>Polyangium</taxon>
    </lineage>
</organism>
<evidence type="ECO:0000313" key="2">
    <source>
        <dbReference type="Proteomes" id="UP001151081"/>
    </source>
</evidence>
<dbReference type="AlphaFoldDB" id="A0A9X3X1X2"/>
<reference evidence="1 2" key="1">
    <citation type="submission" date="2021-04" db="EMBL/GenBank/DDBJ databases">
        <title>Genome analysis of Polyangium sp.</title>
        <authorList>
            <person name="Li Y."/>
            <person name="Wang J."/>
        </authorList>
    </citation>
    <scope>NUCLEOTIDE SEQUENCE [LARGE SCALE GENOMIC DNA]</scope>
    <source>
        <strain evidence="1 2">SDU14</strain>
    </source>
</reference>
<comment type="caution">
    <text evidence="1">The sequence shown here is derived from an EMBL/GenBank/DDBJ whole genome shotgun (WGS) entry which is preliminary data.</text>
</comment>
<proteinExistence type="predicted"/>
<keyword evidence="2" id="KW-1185">Reference proteome</keyword>